<feature type="transmembrane region" description="Helical" evidence="1">
    <location>
        <begin position="159"/>
        <end position="179"/>
    </location>
</feature>
<keyword evidence="1" id="KW-0472">Membrane</keyword>
<dbReference type="InterPro" id="IPR000160">
    <property type="entry name" value="GGDEF_dom"/>
</dbReference>
<accession>A0A3L7IYY0</accession>
<dbReference type="Pfam" id="PF00990">
    <property type="entry name" value="GGDEF"/>
    <property type="match status" value="1"/>
</dbReference>
<dbReference type="AlphaFoldDB" id="A0A3L7IYY0"/>
<keyword evidence="1" id="KW-1133">Transmembrane helix</keyword>
<feature type="transmembrane region" description="Helical" evidence="1">
    <location>
        <begin position="46"/>
        <end position="64"/>
    </location>
</feature>
<protein>
    <submittedName>
        <fullName evidence="3">Diguanylate cyclase</fullName>
    </submittedName>
</protein>
<dbReference type="Gene3D" id="3.30.70.270">
    <property type="match status" value="1"/>
</dbReference>
<dbReference type="OrthoDB" id="5115878at2"/>
<sequence length="393" mass="41575">MHVALDPLFALDLPTLLLSSGLVVAICGTIFVLSTVLQHNDVPSRLWSAAFLLGLLTAVSFAVWAVFPNAVLAIGIGNGALAMSMGFAWSGCRAMNERKPLQLVSAAGGVLVAIVCWLDGAAGSWAGGQVFLMAVSVYALLAACEALTGRMQRSLNGRIIAVVMFVVGGFYAVRAVVFATSGPDSALFSTYLDTDVTTCVTILFVVTASTAMAVLRTEGFNPRASRTIDNERWENFPSTDLFTTAVNDRLKRLEHTAEPSVFMRIDVDNLSEMNTAFGRSFSDSAMTLVGSVLRDSVSATAILGHTRGAGFDALLFESLDQALDQAKRIRSALVDTPIDASQGLRVSVTIAIAEPQPGESFLALAERVGELVSEGHEAGGNAIVGHPEEHLHA</sequence>
<feature type="transmembrane region" description="Helical" evidence="1">
    <location>
        <begin position="101"/>
        <end position="120"/>
    </location>
</feature>
<feature type="transmembrane region" description="Helical" evidence="1">
    <location>
        <begin position="191"/>
        <end position="215"/>
    </location>
</feature>
<reference evidence="3 4" key="1">
    <citation type="submission" date="2018-10" db="EMBL/GenBank/DDBJ databases">
        <authorList>
            <person name="Li J."/>
        </authorList>
    </citation>
    <scope>NUCLEOTIDE SEQUENCE [LARGE SCALE GENOMIC DNA]</scope>
    <source>
        <strain evidence="3 4">ZD1-4</strain>
    </source>
</reference>
<feature type="transmembrane region" description="Helical" evidence="1">
    <location>
        <begin position="15"/>
        <end position="34"/>
    </location>
</feature>
<dbReference type="SUPFAM" id="SSF55073">
    <property type="entry name" value="Nucleotide cyclase"/>
    <property type="match status" value="1"/>
</dbReference>
<dbReference type="PROSITE" id="PS50887">
    <property type="entry name" value="GGDEF"/>
    <property type="match status" value="1"/>
</dbReference>
<evidence type="ECO:0000313" key="4">
    <source>
        <dbReference type="Proteomes" id="UP000282460"/>
    </source>
</evidence>
<evidence type="ECO:0000313" key="3">
    <source>
        <dbReference type="EMBL" id="RLQ82741.1"/>
    </source>
</evidence>
<dbReference type="SMART" id="SM00267">
    <property type="entry name" value="GGDEF"/>
    <property type="match status" value="1"/>
</dbReference>
<dbReference type="EMBL" id="RCWJ01000003">
    <property type="protein sequence ID" value="RLQ82741.1"/>
    <property type="molecule type" value="Genomic_DNA"/>
</dbReference>
<evidence type="ECO:0000256" key="1">
    <source>
        <dbReference type="SAM" id="Phobius"/>
    </source>
</evidence>
<dbReference type="InterPro" id="IPR029787">
    <property type="entry name" value="Nucleotide_cyclase"/>
</dbReference>
<proteinExistence type="predicted"/>
<dbReference type="InterPro" id="IPR043128">
    <property type="entry name" value="Rev_trsase/Diguanyl_cyclase"/>
</dbReference>
<organism evidence="3 4">
    <name type="scientific">Mycetocola zhadangensis</name>
    <dbReference type="NCBI Taxonomy" id="1164595"/>
    <lineage>
        <taxon>Bacteria</taxon>
        <taxon>Bacillati</taxon>
        <taxon>Actinomycetota</taxon>
        <taxon>Actinomycetes</taxon>
        <taxon>Micrococcales</taxon>
        <taxon>Microbacteriaceae</taxon>
        <taxon>Mycetocola</taxon>
    </lineage>
</organism>
<keyword evidence="1" id="KW-0812">Transmembrane</keyword>
<dbReference type="RefSeq" id="WP_121660044.1">
    <property type="nucleotide sequence ID" value="NZ_BMEK01000003.1"/>
</dbReference>
<keyword evidence="4" id="KW-1185">Reference proteome</keyword>
<name>A0A3L7IYY0_9MICO</name>
<evidence type="ECO:0000259" key="2">
    <source>
        <dbReference type="PROSITE" id="PS50887"/>
    </source>
</evidence>
<feature type="domain" description="GGDEF" evidence="2">
    <location>
        <begin position="258"/>
        <end position="388"/>
    </location>
</feature>
<dbReference type="Proteomes" id="UP000282460">
    <property type="component" value="Unassembled WGS sequence"/>
</dbReference>
<feature type="transmembrane region" description="Helical" evidence="1">
    <location>
        <begin position="126"/>
        <end position="147"/>
    </location>
</feature>
<feature type="transmembrane region" description="Helical" evidence="1">
    <location>
        <begin position="70"/>
        <end position="89"/>
    </location>
</feature>
<gene>
    <name evidence="3" type="ORF">D9V28_12375</name>
</gene>
<comment type="caution">
    <text evidence="3">The sequence shown here is derived from an EMBL/GenBank/DDBJ whole genome shotgun (WGS) entry which is preliminary data.</text>
</comment>